<organism evidence="1 2">
    <name type="scientific">Flavobacterium succinicans</name>
    <dbReference type="NCBI Taxonomy" id="29536"/>
    <lineage>
        <taxon>Bacteria</taxon>
        <taxon>Pseudomonadati</taxon>
        <taxon>Bacteroidota</taxon>
        <taxon>Flavobacteriia</taxon>
        <taxon>Flavobacteriales</taxon>
        <taxon>Flavobacteriaceae</taxon>
        <taxon>Flavobacterium</taxon>
    </lineage>
</organism>
<evidence type="ECO:0000313" key="1">
    <source>
        <dbReference type="EMBL" id="OAZ03016.1"/>
    </source>
</evidence>
<evidence type="ECO:0000313" key="2">
    <source>
        <dbReference type="Proteomes" id="UP000093807"/>
    </source>
</evidence>
<dbReference type="AlphaFoldDB" id="A0A199XP30"/>
<proteinExistence type="predicted"/>
<protein>
    <submittedName>
        <fullName evidence="1">Uncharacterized protein</fullName>
    </submittedName>
</protein>
<gene>
    <name evidence="1" type="ORF">FLB_26900</name>
</gene>
<name>A0A199XP30_9FLAO</name>
<sequence length="43" mass="4739">MARRSRGFNLIGGVGGFKKYSSYSACKGFSHEFTDSTQISVNF</sequence>
<accession>A0A199XP30</accession>
<comment type="caution">
    <text evidence="1">The sequence shown here is derived from an EMBL/GenBank/DDBJ whole genome shotgun (WGS) entry which is preliminary data.</text>
</comment>
<dbReference type="EMBL" id="JMTM01000070">
    <property type="protein sequence ID" value="OAZ03016.1"/>
    <property type="molecule type" value="Genomic_DNA"/>
</dbReference>
<keyword evidence="2" id="KW-1185">Reference proteome</keyword>
<reference evidence="1 2" key="1">
    <citation type="submission" date="2016-06" db="EMBL/GenBank/DDBJ databases">
        <title>Draft genome sequence of Flavobacterium succinicans strain DD5b.</title>
        <authorList>
            <person name="Poehlein A."/>
            <person name="Daniel R."/>
            <person name="Simeonova D.D."/>
        </authorList>
    </citation>
    <scope>NUCLEOTIDE SEQUENCE [LARGE SCALE GENOMIC DNA]</scope>
    <source>
        <strain evidence="1 2">DD5b</strain>
    </source>
</reference>
<dbReference type="PATRIC" id="fig|29536.5.peg.2787"/>
<dbReference type="Proteomes" id="UP000093807">
    <property type="component" value="Unassembled WGS sequence"/>
</dbReference>